<evidence type="ECO:0000313" key="3">
    <source>
        <dbReference type="Proteomes" id="UP000094828"/>
    </source>
</evidence>
<reference evidence="2 3" key="1">
    <citation type="submission" date="2016-05" db="EMBL/GenBank/DDBJ databases">
        <title>Genomic and physiological characterization of Planctopirus sp. isolated from fresh water lake.</title>
        <authorList>
            <person name="Subhash Y."/>
            <person name="Ramana C."/>
        </authorList>
    </citation>
    <scope>NUCLEOTIDE SEQUENCE [LARGE SCALE GENOMIC DNA]</scope>
    <source>
        <strain evidence="2 3">JC280</strain>
    </source>
</reference>
<dbReference type="GO" id="GO:0003677">
    <property type="term" value="F:DNA binding"/>
    <property type="evidence" value="ECO:0007669"/>
    <property type="project" value="InterPro"/>
</dbReference>
<protein>
    <recommendedName>
        <fullName evidence="1">NERD domain-containing protein</fullName>
    </recommendedName>
</protein>
<organism evidence="2 3">
    <name type="scientific">Planctopirus hydrillae</name>
    <dbReference type="NCBI Taxonomy" id="1841610"/>
    <lineage>
        <taxon>Bacteria</taxon>
        <taxon>Pseudomonadati</taxon>
        <taxon>Planctomycetota</taxon>
        <taxon>Planctomycetia</taxon>
        <taxon>Planctomycetales</taxon>
        <taxon>Planctomycetaceae</taxon>
        <taxon>Planctopirus</taxon>
    </lineage>
</organism>
<dbReference type="STRING" id="1841610.A6X21_11030"/>
<dbReference type="AlphaFoldDB" id="A0A1C3E6B0"/>
<dbReference type="InterPro" id="IPR011528">
    <property type="entry name" value="NERD"/>
</dbReference>
<dbReference type="EMBL" id="LYDR01000151">
    <property type="protein sequence ID" value="ODA28774.1"/>
    <property type="molecule type" value="Genomic_DNA"/>
</dbReference>
<feature type="domain" description="NERD" evidence="1">
    <location>
        <begin position="14"/>
        <end position="131"/>
    </location>
</feature>
<dbReference type="GO" id="GO:0005694">
    <property type="term" value="C:chromosome"/>
    <property type="evidence" value="ECO:0007669"/>
    <property type="project" value="InterPro"/>
</dbReference>
<name>A0A1C3E6B0_9PLAN</name>
<comment type="caution">
    <text evidence="2">The sequence shown here is derived from an EMBL/GenBank/DDBJ whole genome shotgun (WGS) entry which is preliminary data.</text>
</comment>
<dbReference type="Gene3D" id="3.30.65.10">
    <property type="entry name" value="Bacterial Topoisomerase I, domain 1"/>
    <property type="match status" value="1"/>
</dbReference>
<dbReference type="Proteomes" id="UP000094828">
    <property type="component" value="Unassembled WGS sequence"/>
</dbReference>
<dbReference type="GO" id="GO:0003916">
    <property type="term" value="F:DNA topoisomerase activity"/>
    <property type="evidence" value="ECO:0007669"/>
    <property type="project" value="InterPro"/>
</dbReference>
<keyword evidence="3" id="KW-1185">Reference proteome</keyword>
<dbReference type="Pfam" id="PF01396">
    <property type="entry name" value="Zn_ribbon_Top1"/>
    <property type="match status" value="1"/>
</dbReference>
<dbReference type="PROSITE" id="PS50965">
    <property type="entry name" value="NERD"/>
    <property type="match status" value="1"/>
</dbReference>
<evidence type="ECO:0000259" key="1">
    <source>
        <dbReference type="PROSITE" id="PS50965"/>
    </source>
</evidence>
<proteinExistence type="predicted"/>
<dbReference type="InterPro" id="IPR013498">
    <property type="entry name" value="Topo_IA_Znf"/>
</dbReference>
<gene>
    <name evidence="2" type="ORF">A6X21_11030</name>
</gene>
<evidence type="ECO:0000313" key="2">
    <source>
        <dbReference type="EMBL" id="ODA28774.1"/>
    </source>
</evidence>
<accession>A0A1C3E6B0</accession>
<sequence length="237" mass="27506">MANPIRDRSMSHLRGWFGEICTRLGLWFWLPSRTYRQFHNIVVPTSNGTTQIDHLIVSTYGLFVIETKNMKGWIYGNEQDSQWTQKFRGTSYRFQNPLKQNYRHLCCLEEHLGLPRTCMHSIIFFIGEAELKTPMPGNVLTHGLSSYIRRHREPLLSEQDVEQIIAAIQELKRDRTLNHATHMASLADRHSSTTRCPKCGSDLIERQSKKGDHPGSTFLGCKSYPRCRFTRQLSQEP</sequence>
<dbReference type="Pfam" id="PF08378">
    <property type="entry name" value="NERD"/>
    <property type="match status" value="1"/>
</dbReference>
<dbReference type="GO" id="GO:0006265">
    <property type="term" value="P:DNA topological change"/>
    <property type="evidence" value="ECO:0007669"/>
    <property type="project" value="InterPro"/>
</dbReference>
<dbReference type="SUPFAM" id="SSF57783">
    <property type="entry name" value="Zinc beta-ribbon"/>
    <property type="match status" value="1"/>
</dbReference>